<accession>A0A8J7FN75</accession>
<organism evidence="1 2">
    <name type="scientific">Chitinilyticum piscinae</name>
    <dbReference type="NCBI Taxonomy" id="2866724"/>
    <lineage>
        <taxon>Bacteria</taxon>
        <taxon>Pseudomonadati</taxon>
        <taxon>Pseudomonadota</taxon>
        <taxon>Betaproteobacteria</taxon>
        <taxon>Neisseriales</taxon>
        <taxon>Chitinibacteraceae</taxon>
        <taxon>Chitinilyticum</taxon>
    </lineage>
</organism>
<reference evidence="1 2" key="1">
    <citation type="submission" date="2020-10" db="EMBL/GenBank/DDBJ databases">
        <title>The genome sequence of Chitinilyticum litopenaei 4Y14.</title>
        <authorList>
            <person name="Liu Y."/>
        </authorList>
    </citation>
    <scope>NUCLEOTIDE SEQUENCE [LARGE SCALE GENOMIC DNA]</scope>
    <source>
        <strain evidence="1 2">4Y14</strain>
    </source>
</reference>
<protein>
    <submittedName>
        <fullName evidence="1">YbjN domain-containing protein</fullName>
    </submittedName>
</protein>
<dbReference type="Proteomes" id="UP000604481">
    <property type="component" value="Unassembled WGS sequence"/>
</dbReference>
<evidence type="ECO:0000313" key="1">
    <source>
        <dbReference type="EMBL" id="MBE9609766.1"/>
    </source>
</evidence>
<dbReference type="AlphaFoldDB" id="A0A8J7FN75"/>
<name>A0A8J7FN75_9NEIS</name>
<dbReference type="RefSeq" id="WP_194116289.1">
    <property type="nucleotide sequence ID" value="NZ_JADFUA010000005.1"/>
</dbReference>
<gene>
    <name evidence="1" type="ORF">INR99_10405</name>
</gene>
<evidence type="ECO:0000313" key="2">
    <source>
        <dbReference type="Proteomes" id="UP000604481"/>
    </source>
</evidence>
<proteinExistence type="predicted"/>
<keyword evidence="2" id="KW-1185">Reference proteome</keyword>
<dbReference type="Gene3D" id="3.30.1460.70">
    <property type="match status" value="1"/>
</dbReference>
<dbReference type="EMBL" id="JADFUA010000005">
    <property type="protein sequence ID" value="MBE9609766.1"/>
    <property type="molecule type" value="Genomic_DNA"/>
</dbReference>
<sequence>MSTEVLTLDTLKNYLQSRDIQLHVVKGEHGESFLQMGWQFPSGEAGVFVCLSTGDSGDLRLEIACVSRTNYMDRWHEVLDFLNERNRSHPFARSLDEDGNFWLEYVGFYPAGTHFPESTFNTLFGGVLIHFEEEFAALEGVDASNGSRVLQ</sequence>
<comment type="caution">
    <text evidence="1">The sequence shown here is derived from an EMBL/GenBank/DDBJ whole genome shotgun (WGS) entry which is preliminary data.</text>
</comment>